<dbReference type="EC" id="5.1.3.3" evidence="5"/>
<dbReference type="AlphaFoldDB" id="A0A7S9HD12"/>
<dbReference type="InterPro" id="IPR014718">
    <property type="entry name" value="GH-type_carb-bd"/>
</dbReference>
<evidence type="ECO:0000256" key="7">
    <source>
        <dbReference type="PIRSR" id="PIRSR005096-2"/>
    </source>
</evidence>
<feature type="binding site" evidence="8">
    <location>
        <begin position="92"/>
        <end position="93"/>
    </location>
    <ligand>
        <name>beta-D-galactose</name>
        <dbReference type="ChEBI" id="CHEBI:27667"/>
    </ligand>
</feature>
<dbReference type="PIRSF" id="PIRSF005096">
    <property type="entry name" value="GALM"/>
    <property type="match status" value="1"/>
</dbReference>
<dbReference type="InterPro" id="IPR011013">
    <property type="entry name" value="Gal_mutarotase_sf_dom"/>
</dbReference>
<dbReference type="KEGG" id="smaa:IT774_00640"/>
<dbReference type="InterPro" id="IPR008183">
    <property type="entry name" value="Aldose_1/G6P_1-epimerase"/>
</dbReference>
<evidence type="ECO:0000256" key="3">
    <source>
        <dbReference type="ARBA" id="ARBA00023235"/>
    </source>
</evidence>
<comment type="pathway">
    <text evidence="1 5">Carbohydrate metabolism; hexose metabolism.</text>
</comment>
<dbReference type="RefSeq" id="WP_195810909.1">
    <property type="nucleotide sequence ID" value="NZ_CP064795.1"/>
</dbReference>
<dbReference type="InterPro" id="IPR047215">
    <property type="entry name" value="Galactose_mutarotase-like"/>
</dbReference>
<protein>
    <recommendedName>
        <fullName evidence="5">Aldose 1-epimerase</fullName>
        <ecNumber evidence="5">5.1.3.3</ecNumber>
    </recommendedName>
</protein>
<keyword evidence="3 5" id="KW-0413">Isomerase</keyword>
<dbReference type="InterPro" id="IPR015443">
    <property type="entry name" value="Aldose_1-epimerase"/>
</dbReference>
<evidence type="ECO:0000256" key="2">
    <source>
        <dbReference type="ARBA" id="ARBA00006206"/>
    </source>
</evidence>
<dbReference type="GO" id="GO:0004034">
    <property type="term" value="F:aldose 1-epimerase activity"/>
    <property type="evidence" value="ECO:0007669"/>
    <property type="project" value="UniProtKB-EC"/>
</dbReference>
<accession>A0A7S9HD12</accession>
<evidence type="ECO:0000256" key="8">
    <source>
        <dbReference type="PIRSR" id="PIRSR005096-3"/>
    </source>
</evidence>
<evidence type="ECO:0000313" key="9">
    <source>
        <dbReference type="EMBL" id="QPG05826.1"/>
    </source>
</evidence>
<feature type="active site" description="Proton donor" evidence="6">
    <location>
        <position position="192"/>
    </location>
</feature>
<evidence type="ECO:0000256" key="4">
    <source>
        <dbReference type="ARBA" id="ARBA00023277"/>
    </source>
</evidence>
<comment type="catalytic activity">
    <reaction evidence="5">
        <text>alpha-D-glucose = beta-D-glucose</text>
        <dbReference type="Rhea" id="RHEA:10264"/>
        <dbReference type="ChEBI" id="CHEBI:15903"/>
        <dbReference type="ChEBI" id="CHEBI:17925"/>
        <dbReference type="EC" id="5.1.3.3"/>
    </reaction>
</comment>
<name>A0A7S9HD12_9ALTE</name>
<dbReference type="Pfam" id="PF01263">
    <property type="entry name" value="Aldose_epim"/>
    <property type="match status" value="1"/>
</dbReference>
<evidence type="ECO:0000256" key="1">
    <source>
        <dbReference type="ARBA" id="ARBA00005028"/>
    </source>
</evidence>
<dbReference type="PANTHER" id="PTHR10091">
    <property type="entry name" value="ALDOSE-1-EPIMERASE"/>
    <property type="match status" value="1"/>
</dbReference>
<dbReference type="EMBL" id="CP064795">
    <property type="protein sequence ID" value="QPG05826.1"/>
    <property type="molecule type" value="Genomic_DNA"/>
</dbReference>
<reference evidence="9 10" key="1">
    <citation type="submission" date="2020-11" db="EMBL/GenBank/DDBJ databases">
        <title>Complete genome sequence for Salinimonas sp. strain G2-b.</title>
        <authorList>
            <person name="Park S.-J."/>
        </authorList>
    </citation>
    <scope>NUCLEOTIDE SEQUENCE [LARGE SCALE GENOMIC DNA]</scope>
    <source>
        <strain evidence="9 10">G2-b</strain>
    </source>
</reference>
<evidence type="ECO:0000256" key="6">
    <source>
        <dbReference type="PIRSR" id="PIRSR005096-1"/>
    </source>
</evidence>
<dbReference type="GO" id="GO:0006006">
    <property type="term" value="P:glucose metabolic process"/>
    <property type="evidence" value="ECO:0007669"/>
    <property type="project" value="TreeGrafter"/>
</dbReference>
<dbReference type="SUPFAM" id="SSF74650">
    <property type="entry name" value="Galactose mutarotase-like"/>
    <property type="match status" value="1"/>
</dbReference>
<sequence>MASALSAQTNSQGCTISESVYGTVGNETVRLFTLQNQHQMQVDIINFGGIITALRVPDQHGKVDDVVAGFDDLANYVSDDACFGAIVGPYANRIGSKGFWLDDTFYPLQTNEGANTLHSSVAGVQKKLWQADTECNHHECKLVLSTLCKDGEGGFPGNRHITATYSLNQHNELSLVFDAITDKATPLSLTGHSYFNLAGGGTALEHQLTLQANHILAVDDTLIPEGAPMAVTGTPFDFRQPQAVGARIETAHPQLKKGNGYDHTFVVPEVYRNGRMPVARVCEPVSGRTMELFTTSPGVQFYSANYLSGSAPGKQGRHYCDRDALALEPQQFPDAPNQSGFPNPVLRPGEQYQSRIVYKFSTR</sequence>
<feature type="binding site" evidence="8">
    <location>
        <begin position="192"/>
        <end position="194"/>
    </location>
    <ligand>
        <name>beta-D-galactose</name>
        <dbReference type="ChEBI" id="CHEBI:27667"/>
    </ligand>
</feature>
<dbReference type="GO" id="GO:0030246">
    <property type="term" value="F:carbohydrate binding"/>
    <property type="evidence" value="ECO:0007669"/>
    <property type="project" value="InterPro"/>
</dbReference>
<feature type="binding site" evidence="7">
    <location>
        <position position="262"/>
    </location>
    <ligand>
        <name>beta-D-galactose</name>
        <dbReference type="ChEBI" id="CHEBI:27667"/>
    </ligand>
</feature>
<evidence type="ECO:0000313" key="10">
    <source>
        <dbReference type="Proteomes" id="UP000595095"/>
    </source>
</evidence>
<dbReference type="Proteomes" id="UP000595095">
    <property type="component" value="Chromosome"/>
</dbReference>
<feature type="active site" description="Proton acceptor" evidence="6">
    <location>
        <position position="328"/>
    </location>
</feature>
<dbReference type="NCBIfam" id="NF008277">
    <property type="entry name" value="PRK11055.1"/>
    <property type="match status" value="1"/>
</dbReference>
<gene>
    <name evidence="9" type="ORF">IT774_00640</name>
</gene>
<keyword evidence="4 5" id="KW-0119">Carbohydrate metabolism</keyword>
<dbReference type="UniPathway" id="UPA00242"/>
<keyword evidence="10" id="KW-1185">Reference proteome</keyword>
<proteinExistence type="inferred from homology"/>
<dbReference type="Gene3D" id="2.70.98.10">
    <property type="match status" value="1"/>
</dbReference>
<dbReference type="GO" id="GO:0033499">
    <property type="term" value="P:galactose catabolic process via UDP-galactose, Leloir pathway"/>
    <property type="evidence" value="ECO:0007669"/>
    <property type="project" value="TreeGrafter"/>
</dbReference>
<comment type="similarity">
    <text evidence="2 5">Belongs to the aldose epimerase family.</text>
</comment>
<dbReference type="PANTHER" id="PTHR10091:SF0">
    <property type="entry name" value="GALACTOSE MUTAROTASE"/>
    <property type="match status" value="1"/>
</dbReference>
<organism evidence="9 10">
    <name type="scientific">Salinimonas marina</name>
    <dbReference type="NCBI Taxonomy" id="2785918"/>
    <lineage>
        <taxon>Bacteria</taxon>
        <taxon>Pseudomonadati</taxon>
        <taxon>Pseudomonadota</taxon>
        <taxon>Gammaproteobacteria</taxon>
        <taxon>Alteromonadales</taxon>
        <taxon>Alteromonadaceae</taxon>
        <taxon>Alteromonas/Salinimonas group</taxon>
        <taxon>Salinimonas</taxon>
    </lineage>
</organism>
<dbReference type="CDD" id="cd09019">
    <property type="entry name" value="galactose_mutarotase_like"/>
    <property type="match status" value="1"/>
</dbReference>
<evidence type="ECO:0000256" key="5">
    <source>
        <dbReference type="PIRNR" id="PIRNR005096"/>
    </source>
</evidence>